<protein>
    <submittedName>
        <fullName evidence="1">Conjugal transfer nickase/helicase TraI</fullName>
    </submittedName>
</protein>
<keyword evidence="1" id="KW-0378">Hydrolase</keyword>
<dbReference type="EMBL" id="UARW01000001">
    <property type="protein sequence ID" value="SPW62159.1"/>
    <property type="molecule type" value="Genomic_DNA"/>
</dbReference>
<reference evidence="1 2" key="1">
    <citation type="submission" date="2018-06" db="EMBL/GenBank/DDBJ databases">
        <authorList>
            <consortium name="Pathogen Informatics"/>
            <person name="Doyle S."/>
        </authorList>
    </citation>
    <scope>NUCLEOTIDE SEQUENCE [LARGE SCALE GENOMIC DNA]</scope>
    <source>
        <strain evidence="1 2">NCTC8009</strain>
    </source>
</reference>
<keyword evidence="1" id="KW-0067">ATP-binding</keyword>
<dbReference type="Proteomes" id="UP000250991">
    <property type="component" value="Unassembled WGS sequence"/>
</dbReference>
<name>A0A2X1KUB0_ECOLX</name>
<gene>
    <name evidence="1" type="primary">traI_2</name>
    <name evidence="1" type="ORF">NCTC8009_00100</name>
</gene>
<keyword evidence="1" id="KW-0347">Helicase</keyword>
<dbReference type="GO" id="GO:0004386">
    <property type="term" value="F:helicase activity"/>
    <property type="evidence" value="ECO:0007669"/>
    <property type="project" value="UniProtKB-KW"/>
</dbReference>
<evidence type="ECO:0000313" key="2">
    <source>
        <dbReference type="Proteomes" id="UP000250991"/>
    </source>
</evidence>
<keyword evidence="1" id="KW-0547">Nucleotide-binding</keyword>
<proteinExistence type="predicted"/>
<sequence length="43" mass="4536">MSAVNMLPESERPRVVGLGPTHRAVGEMRSAGVDAQTLASFLP</sequence>
<dbReference type="AlphaFoldDB" id="A0A2X1KUB0"/>
<evidence type="ECO:0000313" key="1">
    <source>
        <dbReference type="EMBL" id="SPW62159.1"/>
    </source>
</evidence>
<organism evidence="1 2">
    <name type="scientific">Escherichia coli</name>
    <dbReference type="NCBI Taxonomy" id="562"/>
    <lineage>
        <taxon>Bacteria</taxon>
        <taxon>Pseudomonadati</taxon>
        <taxon>Pseudomonadota</taxon>
        <taxon>Gammaproteobacteria</taxon>
        <taxon>Enterobacterales</taxon>
        <taxon>Enterobacteriaceae</taxon>
        <taxon>Escherichia</taxon>
    </lineage>
</organism>
<accession>A0A2X1KUB0</accession>